<protein>
    <submittedName>
        <fullName evidence="2">MBL fold metallo-hydrolase</fullName>
    </submittedName>
</protein>
<gene>
    <name evidence="2" type="ORF">LIN78_00260</name>
</gene>
<dbReference type="SUPFAM" id="SSF56281">
    <property type="entry name" value="Metallo-hydrolase/oxidoreductase"/>
    <property type="match status" value="1"/>
</dbReference>
<reference evidence="2" key="1">
    <citation type="submission" date="2021-10" db="EMBL/GenBank/DDBJ databases">
        <title>The complete genome sequence of Leeia sp. TBRC 13508.</title>
        <authorList>
            <person name="Charoenyingcharoen P."/>
            <person name="Yukphan P."/>
        </authorList>
    </citation>
    <scope>NUCLEOTIDE SEQUENCE</scope>
    <source>
        <strain evidence="2">TBRC 13508</strain>
    </source>
</reference>
<accession>A0ABS8D1B8</accession>
<evidence type="ECO:0000313" key="3">
    <source>
        <dbReference type="Proteomes" id="UP001165395"/>
    </source>
</evidence>
<name>A0ABS8D1B8_9NEIS</name>
<dbReference type="Gene3D" id="3.60.15.10">
    <property type="entry name" value="Ribonuclease Z/Hydroxyacylglutathione hydrolase-like"/>
    <property type="match status" value="1"/>
</dbReference>
<evidence type="ECO:0000313" key="2">
    <source>
        <dbReference type="EMBL" id="MCB6181987.1"/>
    </source>
</evidence>
<sequence length="256" mass="28487">MKFCSLGSGSEGNSLVIQSHDQYIMIDCGFGWKEMQARLESKQIPPASILGIFITHEHADHISGVDKLANRYHIPVFASFGTFNGAPRISEKLLRMQPFDSHEASPIQIGPFSVEPFTVPHDAKEPTQYVVQSGHLRLGILTDVGCSTPNIIERLNQLDGLVLEFNHDEDMLIHSKYPPSLKHRIGGKFGHLSNQQAIHLLRKLDTSELQILVAAHLSKENNQPMLVKALIETTDIIDCETIIATQSSGFDWVSLQ</sequence>
<dbReference type="EMBL" id="JAJBZT010000001">
    <property type="protein sequence ID" value="MCB6181987.1"/>
    <property type="molecule type" value="Genomic_DNA"/>
</dbReference>
<feature type="domain" description="Metallo-beta-lactamase" evidence="1">
    <location>
        <begin position="11"/>
        <end position="176"/>
    </location>
</feature>
<dbReference type="InterPro" id="IPR001279">
    <property type="entry name" value="Metallo-B-lactamas"/>
</dbReference>
<keyword evidence="3" id="KW-1185">Reference proteome</keyword>
<evidence type="ECO:0000259" key="1">
    <source>
        <dbReference type="SMART" id="SM00849"/>
    </source>
</evidence>
<dbReference type="SMART" id="SM00849">
    <property type="entry name" value="Lactamase_B"/>
    <property type="match status" value="1"/>
</dbReference>
<dbReference type="InterPro" id="IPR052533">
    <property type="entry name" value="WalJ/YycJ-like"/>
</dbReference>
<proteinExistence type="predicted"/>
<dbReference type="Pfam" id="PF12706">
    <property type="entry name" value="Lactamase_B_2"/>
    <property type="match status" value="1"/>
</dbReference>
<dbReference type="Proteomes" id="UP001165395">
    <property type="component" value="Unassembled WGS sequence"/>
</dbReference>
<dbReference type="RefSeq" id="WP_227177334.1">
    <property type="nucleotide sequence ID" value="NZ_JAJBZT010000001.1"/>
</dbReference>
<dbReference type="InterPro" id="IPR036866">
    <property type="entry name" value="RibonucZ/Hydroxyglut_hydro"/>
</dbReference>
<organism evidence="2 3">
    <name type="scientific">Leeia speluncae</name>
    <dbReference type="NCBI Taxonomy" id="2884804"/>
    <lineage>
        <taxon>Bacteria</taxon>
        <taxon>Pseudomonadati</taxon>
        <taxon>Pseudomonadota</taxon>
        <taxon>Betaproteobacteria</taxon>
        <taxon>Neisseriales</taxon>
        <taxon>Leeiaceae</taxon>
        <taxon>Leeia</taxon>
    </lineage>
</organism>
<dbReference type="PANTHER" id="PTHR47619:SF1">
    <property type="entry name" value="EXODEOXYRIBONUCLEASE WALJ"/>
    <property type="match status" value="1"/>
</dbReference>
<comment type="caution">
    <text evidence="2">The sequence shown here is derived from an EMBL/GenBank/DDBJ whole genome shotgun (WGS) entry which is preliminary data.</text>
</comment>
<dbReference type="PANTHER" id="PTHR47619">
    <property type="entry name" value="METALLO-HYDROLASE YYCJ-RELATED"/>
    <property type="match status" value="1"/>
</dbReference>